<dbReference type="Gene3D" id="3.90.228.10">
    <property type="match status" value="1"/>
</dbReference>
<dbReference type="InterPro" id="IPR002589">
    <property type="entry name" value="Macro_dom"/>
</dbReference>
<dbReference type="SUPFAM" id="SSF56399">
    <property type="entry name" value="ADP-ribosylation"/>
    <property type="match status" value="1"/>
</dbReference>
<comment type="subcellular location">
    <subcellularLocation>
        <location evidence="1">Nucleus</location>
    </subcellularLocation>
</comment>
<keyword evidence="12" id="KW-1185">Reference proteome</keyword>
<gene>
    <name evidence="11" type="ORF">CHS0354_024455</name>
</gene>
<dbReference type="Gene3D" id="2.60.120.920">
    <property type="match status" value="1"/>
</dbReference>
<dbReference type="PROSITE" id="PS51154">
    <property type="entry name" value="MACRO"/>
    <property type="match status" value="4"/>
</dbReference>
<evidence type="ECO:0000256" key="4">
    <source>
        <dbReference type="ARBA" id="ARBA00023027"/>
    </source>
</evidence>
<dbReference type="InterPro" id="IPR043472">
    <property type="entry name" value="Macro_dom-like"/>
</dbReference>
<dbReference type="PROSITE" id="PS50918">
    <property type="entry name" value="WWE"/>
    <property type="match status" value="1"/>
</dbReference>
<dbReference type="InterPro" id="IPR004170">
    <property type="entry name" value="WWE_dom"/>
</dbReference>
<dbReference type="GO" id="GO:0005634">
    <property type="term" value="C:nucleus"/>
    <property type="evidence" value="ECO:0007669"/>
    <property type="project" value="UniProtKB-SubCell"/>
</dbReference>
<dbReference type="Pfam" id="PF23085">
    <property type="entry name" value="RRM_PARP14_3"/>
    <property type="match status" value="1"/>
</dbReference>
<dbReference type="Proteomes" id="UP001195483">
    <property type="component" value="Unassembled WGS sequence"/>
</dbReference>
<proteinExistence type="predicted"/>
<evidence type="ECO:0000256" key="6">
    <source>
        <dbReference type="RuleBase" id="RU362114"/>
    </source>
</evidence>
<feature type="compositionally biased region" description="Polar residues" evidence="7">
    <location>
        <begin position="1"/>
        <end position="10"/>
    </location>
</feature>
<feature type="domain" description="Macro" evidence="10">
    <location>
        <begin position="1451"/>
        <end position="1638"/>
    </location>
</feature>
<dbReference type="PANTHER" id="PTHR14453:SF67">
    <property type="entry name" value="POLY [ADP-RIBOSE] POLYMERASE"/>
    <property type="match status" value="1"/>
</dbReference>
<dbReference type="InterPro" id="IPR037197">
    <property type="entry name" value="WWE_dom_sf"/>
</dbReference>
<dbReference type="Pfam" id="PF00644">
    <property type="entry name" value="PARP"/>
    <property type="match status" value="1"/>
</dbReference>
<dbReference type="SUPFAM" id="SSF52949">
    <property type="entry name" value="Macro domain-like"/>
    <property type="match status" value="4"/>
</dbReference>
<evidence type="ECO:0000256" key="5">
    <source>
        <dbReference type="ARBA" id="ARBA00023242"/>
    </source>
</evidence>
<evidence type="ECO:0000256" key="3">
    <source>
        <dbReference type="ARBA" id="ARBA00022679"/>
    </source>
</evidence>
<accession>A0AAE0TL96</accession>
<dbReference type="SMART" id="SM00506">
    <property type="entry name" value="A1pp"/>
    <property type="match status" value="4"/>
</dbReference>
<reference evidence="11" key="3">
    <citation type="submission" date="2023-05" db="EMBL/GenBank/DDBJ databases">
        <authorList>
            <person name="Smith C.H."/>
        </authorList>
    </citation>
    <scope>NUCLEOTIDE SEQUENCE</scope>
    <source>
        <strain evidence="11">CHS0354</strain>
        <tissue evidence="11">Mantle</tissue>
    </source>
</reference>
<keyword evidence="3 6" id="KW-0808">Transferase</keyword>
<dbReference type="Pfam" id="PF01661">
    <property type="entry name" value="Macro"/>
    <property type="match status" value="4"/>
</dbReference>
<reference evidence="11" key="2">
    <citation type="journal article" date="2021" name="Genome Biol. Evol.">
        <title>Developing a high-quality reference genome for a parasitic bivalve with doubly uniparental inheritance (Bivalvia: Unionida).</title>
        <authorList>
            <person name="Smith C.H."/>
        </authorList>
    </citation>
    <scope>NUCLEOTIDE SEQUENCE</scope>
    <source>
        <strain evidence="11">CHS0354</strain>
        <tissue evidence="11">Mantle</tissue>
    </source>
</reference>
<dbReference type="Gene3D" id="3.40.220.10">
    <property type="entry name" value="Leucine Aminopeptidase, subunit E, domain 1"/>
    <property type="match status" value="4"/>
</dbReference>
<dbReference type="InterPro" id="IPR006573">
    <property type="entry name" value="NHR_dom"/>
</dbReference>
<dbReference type="InterPro" id="IPR052056">
    <property type="entry name" value="Mono-ARTD/PARP"/>
</dbReference>
<feature type="domain" description="Macro" evidence="10">
    <location>
        <begin position="983"/>
        <end position="1161"/>
    </location>
</feature>
<name>A0AAE0TL96_9BIVA</name>
<dbReference type="InterPro" id="IPR043136">
    <property type="entry name" value="B30.2/SPRY_sf"/>
</dbReference>
<evidence type="ECO:0000259" key="9">
    <source>
        <dbReference type="PROSITE" id="PS51059"/>
    </source>
</evidence>
<sequence length="2266" mass="257365">MGNVYNTNRSEVYKPEPQERPEPVPRNPDLTKLTFYNIYGHHIKLLEGQTKAAWKENQKGRIENVAFTSQPINPGETLKISFQKKGYVNIGVLHTDPQNMDVFDHEPIFTEILAKEYLHKTLCVVQCADQIKVCYGDMHETKEKNIKNKAEHSTDIWVFFEILHGDVEVTLKLLHDEKQIGFHSKHGEQIEFNNDRHTAYLKEGFLSVACIVQDPIQKNQTIRIYAPFFHHINGFVVFRFGILTQPPREIKNFSDLSKELRVPKNETEPTKIWFREAFIRKENYKGHFRLFWSNTGELKHNITEDCTDGIDVPLTDHMKPTWLLLELFQMEATVFIEPAMSRLVMVTGPKSIEKDNLKKLLEVELKQQNTVDKIVYGSSSNKVVVIFSDPVSPNFLEVSIGKRLFGYTFEPIKEPTVVEVQGIPNGKYNIHSVKVHFKNEATSGGTWAADFYGTPIAGSGFCFIDLKDPAVVKTVCERQHTIFGQTVSPVLPYYEELGRAIKLGENPIDLISEKLELTVTDEDMLTFINEKMEKELQHFMNTHHIRLIDQSLNSLTFSPVLMRTSSGGDETAMNIGPEWKTDVRKAFNDEFILELYVERLEIKDERKWKCLHESQEELCREIQVVNVYMDSTLRTFKFVSRKSDEDFLKSLKRKFESIELPEEFVTDISGGYNKLKLKAFEAIGFKTDVKSKTRIKIKINVNDGKLELKGLAKNIKEAKTKIMEKLGSLDVKSYPLPNPDYLEILKSPQLIEQGNREINKRNLRGIWEISSDSVNQAMVVCCEDSQKDTLEQIKELIFGLLDTDVIITEGEMEHTSLDGFKNKIREIEKSLEPFAKGDIQEHSKCIRITCRKDLMVDFRQQIQDLINLYVICTCKVSIKAATADYMHDHMISKITQCFQEACGEIPNWDFKDGKFHITGNQIVRLRCTEVLKNLSSTVIFTWRSIELTGIEKYFTSGAGKDFESEEANCRWKILTKHEFQAQRFRAIALTEDGQGLGISVMDHYNQPVDGIVNVVATDDLEKFRKGGEEVEKEILNYIDQNGKLAEGQVFVTSPGKLPCSMILHVRAPKWHGGMENEDRALRKTIENILAMAESKKIRSIAMPIVACRSMFGYPVKRASGIMLQTIISLCPSRFQSIREIYICDTDRSRIHELMILAEGMFGSQCFSIPMGKNLQLGKTIGPKLENKRKEHWTTIVERRGIRTIPLLGDRKVIIAWGDLAKLSECTPPLQADIIVNPSTTFPVLNGHIANGLKAAASNNGNFDLESECKKMEPTGGLQKGSFVATDTPSMSCAQILHLRVEGDWSNINEDILKGYIKSCMDYALSRRVKSIAFPTIGTGSIGYPRDVVAKCFIHAIAEFSQALTTQSLEKVIIVIYHRDNETTMAFEQELINLFAKRPHRLIANVEEEEVMEDEDKEEEEKETKEKKKMNKKYSPASSYSSPAYSMPGSSILVGTFPLRNGGCLTLKYGSLEDSRAAVLVSPTSAVPKLYGVIPSAIKKAAGGTIIEDELKRICGKGISVGHIAITGAGHIPEAKNIYHLKLEDFNPQKGSQVYLIYNSVKLCLNQADRDALPSIAFPTIGTGGFHWPPQLVANETYQAVESYFSSRQISSPLHITIMIFMKNSPEDKVFQTTANTKFGQGGPSSSKMVGSSDWDQASTATYLNIKVELRPGKLEETKADVIVNTTSSFPKLYGVIAQSLSKVAGSSLQSECYNNYPNGMKYGTVASTSGGNLNCTKVFHIMLSEWNQDNGKSVVHGYVTKCLDMLHSDGLQSIAFPTIGTGNFNYPAKDVASTMFESIRQFGEKNLGYKVHVTVVLYPTANDVSQAFKNVFCQTFQDVHRDLGGTKMKKVQFADDNQDNDKSARLFTAKRTNIDPEKRDFVLVKFISDSKEKMESAYQSIKAKVERDFPRHEPLKHSVIGDLREYDIQVIETKCTKFYVKVEVSKSTNEILFWGTSENVMKANKEVLEILTARHEFLQKNNLGKLMKYYYEWCYEEKENILLPYPQSIGIDLENAFIQHQKTYEFEEDGLKYCVDFSKFVEFQVGKESNIVKVVRKDRTTGDIQPLPAEWKKMEKTNLEVVELNSTDKEYLAVEVNFKGTLGSFPIKKIHKINRIQNSTLYQQYAVKKKLIQEQNKNLQSVEMMLWHGTAEEHTDRINLSGFNRSFAGQTHGNVWYGKGVYFSTRSEYGCVDNYTKRNAKGHKYMYQCKVLTGNSTVVVKGYDKKFPPDDSTTGRKFDSTSDPQKVEYVIFSDTQAYPEYLIEFE</sequence>
<reference evidence="11" key="1">
    <citation type="journal article" date="2021" name="Genome Biol. Evol.">
        <title>A High-Quality Reference Genome for a Parasitic Bivalve with Doubly Uniparental Inheritance (Bivalvia: Unionida).</title>
        <authorList>
            <person name="Smith C.H."/>
        </authorList>
    </citation>
    <scope>NUCLEOTIDE SEQUENCE</scope>
    <source>
        <strain evidence="11">CHS0354</strain>
    </source>
</reference>
<keyword evidence="2 6" id="KW-0328">Glycosyltransferase</keyword>
<dbReference type="GO" id="GO:0003714">
    <property type="term" value="F:transcription corepressor activity"/>
    <property type="evidence" value="ECO:0007669"/>
    <property type="project" value="TreeGrafter"/>
</dbReference>
<feature type="compositionally biased region" description="Acidic residues" evidence="7">
    <location>
        <begin position="1407"/>
        <end position="1420"/>
    </location>
</feature>
<dbReference type="GO" id="GO:0010629">
    <property type="term" value="P:negative regulation of gene expression"/>
    <property type="evidence" value="ECO:0007669"/>
    <property type="project" value="TreeGrafter"/>
</dbReference>
<feature type="domain" description="Macro" evidence="10">
    <location>
        <begin position="1654"/>
        <end position="1836"/>
    </location>
</feature>
<dbReference type="PROSITE" id="PS51059">
    <property type="entry name" value="PARP_CATALYTIC"/>
    <property type="match status" value="1"/>
</dbReference>
<evidence type="ECO:0000313" key="12">
    <source>
        <dbReference type="Proteomes" id="UP001195483"/>
    </source>
</evidence>
<keyword evidence="4 6" id="KW-0520">NAD</keyword>
<dbReference type="EC" id="2.4.2.-" evidence="6"/>
<feature type="region of interest" description="Disordered" evidence="7">
    <location>
        <begin position="1"/>
        <end position="27"/>
    </location>
</feature>
<dbReference type="PANTHER" id="PTHR14453">
    <property type="entry name" value="PARP/ZINC FINGER CCCH TYPE DOMAIN CONTAINING PROTEIN"/>
    <property type="match status" value="1"/>
</dbReference>
<comment type="caution">
    <text evidence="11">The sequence shown here is derived from an EMBL/GenBank/DDBJ whole genome shotgun (WGS) entry which is preliminary data.</text>
</comment>
<evidence type="ECO:0000256" key="7">
    <source>
        <dbReference type="SAM" id="MobiDB-lite"/>
    </source>
</evidence>
<feature type="domain" description="PARP catalytic" evidence="9">
    <location>
        <begin position="2065"/>
        <end position="2266"/>
    </location>
</feature>
<dbReference type="GO" id="GO:0005737">
    <property type="term" value="C:cytoplasm"/>
    <property type="evidence" value="ECO:0007669"/>
    <property type="project" value="TreeGrafter"/>
</dbReference>
<organism evidence="11 12">
    <name type="scientific">Potamilus streckersoni</name>
    <dbReference type="NCBI Taxonomy" id="2493646"/>
    <lineage>
        <taxon>Eukaryota</taxon>
        <taxon>Metazoa</taxon>
        <taxon>Spiralia</taxon>
        <taxon>Lophotrochozoa</taxon>
        <taxon>Mollusca</taxon>
        <taxon>Bivalvia</taxon>
        <taxon>Autobranchia</taxon>
        <taxon>Heteroconchia</taxon>
        <taxon>Palaeoheterodonta</taxon>
        <taxon>Unionida</taxon>
        <taxon>Unionoidea</taxon>
        <taxon>Unionidae</taxon>
        <taxon>Ambleminae</taxon>
        <taxon>Lampsilini</taxon>
        <taxon>Potamilus</taxon>
    </lineage>
</organism>
<evidence type="ECO:0000313" key="11">
    <source>
        <dbReference type="EMBL" id="KAK3612486.1"/>
    </source>
</evidence>
<dbReference type="Gene3D" id="3.30.720.50">
    <property type="match status" value="1"/>
</dbReference>
<dbReference type="GO" id="GO:0003950">
    <property type="term" value="F:NAD+ poly-ADP-ribosyltransferase activity"/>
    <property type="evidence" value="ECO:0007669"/>
    <property type="project" value="UniProtKB-UniRule"/>
</dbReference>
<evidence type="ECO:0000256" key="1">
    <source>
        <dbReference type="ARBA" id="ARBA00004123"/>
    </source>
</evidence>
<feature type="region of interest" description="Disordered" evidence="7">
    <location>
        <begin position="1407"/>
        <end position="1439"/>
    </location>
</feature>
<feature type="domain" description="WWE" evidence="8">
    <location>
        <begin position="1976"/>
        <end position="2057"/>
    </location>
</feature>
<dbReference type="Pfam" id="PF07177">
    <property type="entry name" value="Neuralized"/>
    <property type="match status" value="1"/>
</dbReference>
<dbReference type="InterPro" id="IPR012317">
    <property type="entry name" value="Poly(ADP-ribose)pol_cat_dom"/>
</dbReference>
<feature type="compositionally biased region" description="Basic and acidic residues" evidence="7">
    <location>
        <begin position="11"/>
        <end position="23"/>
    </location>
</feature>
<keyword evidence="5" id="KW-0539">Nucleus</keyword>
<evidence type="ECO:0000259" key="10">
    <source>
        <dbReference type="PROSITE" id="PS51154"/>
    </source>
</evidence>
<evidence type="ECO:0000256" key="2">
    <source>
        <dbReference type="ARBA" id="ARBA00022676"/>
    </source>
</evidence>
<dbReference type="SUPFAM" id="SSF117839">
    <property type="entry name" value="WWE domain"/>
    <property type="match status" value="1"/>
</dbReference>
<feature type="domain" description="Macro" evidence="10">
    <location>
        <begin position="1199"/>
        <end position="1394"/>
    </location>
</feature>
<protein>
    <recommendedName>
        <fullName evidence="6">Poly [ADP-ribose] polymerase</fullName>
        <shortName evidence="6">PARP</shortName>
        <ecNumber evidence="6">2.4.2.-</ecNumber>
    </recommendedName>
</protein>
<evidence type="ECO:0000259" key="8">
    <source>
        <dbReference type="PROSITE" id="PS50918"/>
    </source>
</evidence>
<dbReference type="EMBL" id="JAEAOA010001453">
    <property type="protein sequence ID" value="KAK3612486.1"/>
    <property type="molecule type" value="Genomic_DNA"/>
</dbReference>